<dbReference type="KEGG" id="gla:GL50803_0087358"/>
<feature type="compositionally biased region" description="Basic and acidic residues" evidence="2">
    <location>
        <begin position="3245"/>
        <end position="3259"/>
    </location>
</feature>
<reference evidence="3 4" key="1">
    <citation type="journal article" date="2007" name="Science">
        <title>Genomic minimalism in the early diverging intestinal parasite Giardia lamblia.</title>
        <authorList>
            <person name="Morrison H.G."/>
            <person name="McArthur A.G."/>
            <person name="Gillin F.D."/>
            <person name="Aley S.B."/>
            <person name="Adam R.D."/>
            <person name="Olsen G.J."/>
            <person name="Best A.A."/>
            <person name="Cande W.Z."/>
            <person name="Chen F."/>
            <person name="Cipriano M.J."/>
            <person name="Davids B.J."/>
            <person name="Dawson S.C."/>
            <person name="Elmendorf H.G."/>
            <person name="Hehl A.B."/>
            <person name="Holder M.E."/>
            <person name="Huse S.M."/>
            <person name="Kim U.U."/>
            <person name="Lasek-Nesselquist E."/>
            <person name="Manning G."/>
            <person name="Nigam A."/>
            <person name="Nixon J.E."/>
            <person name="Palm D."/>
            <person name="Passamaneck N.E."/>
            <person name="Prabhu A."/>
            <person name="Reich C.I."/>
            <person name="Reiner D.S."/>
            <person name="Samuelson J."/>
            <person name="Svard S.G."/>
            <person name="Sogin M.L."/>
        </authorList>
    </citation>
    <scope>NUCLEOTIDE SEQUENCE [LARGE SCALE GENOMIC DNA]</scope>
    <source>
        <strain evidence="3 4">WB C6</strain>
    </source>
</reference>
<evidence type="ECO:0000313" key="3">
    <source>
        <dbReference type="EMBL" id="KAE8301348.1"/>
    </source>
</evidence>
<gene>
    <name evidence="3" type="ORF">GL50803_0087358</name>
</gene>
<dbReference type="GO" id="GO:0045053">
    <property type="term" value="P:protein retention in Golgi apparatus"/>
    <property type="evidence" value="ECO:0000318"/>
    <property type="project" value="GO_Central"/>
</dbReference>
<accession>A8BCL3</accession>
<keyword evidence="4" id="KW-1185">Reference proteome</keyword>
<protein>
    <submittedName>
        <fullName evidence="3">Chorein</fullName>
    </submittedName>
</protein>
<dbReference type="STRING" id="184922.A8BCL3"/>
<dbReference type="RefSeq" id="XP_001707932.1">
    <property type="nucleotide sequence ID" value="XM_001707880.1"/>
</dbReference>
<name>A8BCL3_GIAIC</name>
<dbReference type="GO" id="GO:0006623">
    <property type="term" value="P:protein targeting to vacuole"/>
    <property type="evidence" value="ECO:0000318"/>
    <property type="project" value="GO_Central"/>
</dbReference>
<dbReference type="InterPro" id="IPR026847">
    <property type="entry name" value="VPS13"/>
</dbReference>
<dbReference type="PANTHER" id="PTHR16166">
    <property type="entry name" value="VACUOLAR PROTEIN SORTING-ASSOCIATED PROTEIN VPS13"/>
    <property type="match status" value="1"/>
</dbReference>
<dbReference type="EMBL" id="AACB03000005">
    <property type="protein sequence ID" value="KAE8301348.1"/>
    <property type="molecule type" value="Genomic_DNA"/>
</dbReference>
<dbReference type="Proteomes" id="UP000001548">
    <property type="component" value="Unassembled WGS sequence"/>
</dbReference>
<sequence>MFNEILTRILTKYINKYVYELNSASMRSSLLRGIVELSNLFIRPEALDMLQGVRLAFGYVEHMSLRIPWQSFWKENISIKVSTVYVVVYGCSPDLTEDAIRQQVLSNFKNKLKSLIRMEQRILEQNKEQIMLEVGTTAKTGSQKTGKMKRWILWLQNLAINNISLAINNVAILWSAPELGGVSGALCLQSMLIATADNSVIDKSGLKEKDCILKDLAFRYYLVSADEHPDHNYNSLAECERGLSFWRPLFEGPAYITVVDPLQVTTRIQLCRNFAHENKPFVTIQLQIPNLCGCTDLQTILSLIESLNKSMAAGEFAFALTSNEITHLGKNSSPDDAIRCLGKVLIRSQAISKIEALVSTESGGRLSSLKDQLHRTFKKHYLSHLRCKYIMPLLPKYGDAPAVSTFNDEYLNAVQDVIGYAGHSAQTLAELTASIPTPVIAKLQQECFSAFLHNLPENIEQSKREALTKESETNEDSTPTRLSKKDLAELQKLAGVPSKLDISDMGNSSDSGEERLELVKIVAYLKGVDISVCEKIADCSIGSTSAKLLRLSLQTISCAFSLFKSTDFTFLCELSRIRGECAAVKEPVLTTLSESSAFSIEICSPGRLGGSMCIKSLLVPIQVMCVPSLLPFVVNLMTVLQNTFSNNVKVPIQKASSLDLVTLYNEIDKGITTFLQERAATLELDLELGAPVVTISAPTITSLSCSLGQVSIKSLHFLSEIDHPKLTPKPQTLVLFVKLSDTAISMKSNTKDGSIDGGTIETHVEEETIVRPCSVSIYLQIPLVTGPMIADVSQSLFDIVLTTASIQSLMLLCSRYAYELLHIPIHRQNAMNAVAPSLHQDHQGTSVQQKPDTEDRLEQTMLLLRKNTATVIITVTLEGAKLAIGDAKEVEAYVGQGYLEVYVMTAQNKTSYAKFKMSMLDFFVCGTPVAYLTSETEDYEDDKIASGSWSIDKGITLKLAIGMLHIIADVILFIRLTSVLEKLLQSYTDAGLALLWSQISHKFSSSQAPSRPSLQERNESTIALLVDFAGLEIHLLSTPYLLPISSDLELALDLNMDTALICTARLKSVYFNIVLDSTDVFINWSFHECVIEGSESEPARVTMLQFITPVTSEVCAIGCVHLYSCVSYDPNLLLHAQITSDILITINGRLVQYLLHSGGLLVDCLLRIKELLGGDLKVQSAGNTTAKSPSRISCNIFSPSFEISIPVQADYPSPQFSLHLINFEMSTDQAPGSPTISLYGCLEQLLFEFVDTIEGHGCAHRTICAYDRLEILIERTHRVYRQERRDISDSPQECILLAHQLIAIGLPEVICVCLTPQMLHAAMELIGADRNLGFSIVDDADESKLRSIKQTIDARVEDGQAQDGISGSVDTIRSINRLLAHDFKGFLGQDIMSTRAQLKLDDSFIDMIEQEYINASSTVDEEHAQLDHLNQFCPPVVNTFKMSLCTLHVKLLDRTGTLIDCKLNKSNITLERTADLQASGFIESLTLKATESLFPLFSITQVTFQYKHDSIHRQATLLLAQKANLTVVVDHIAISMVFSLLELVHTPSAAYILARQAKQELVSSINEKVSVLQERTTSQMNKRNVSHALLSALHVSQTKKTVTTDKPTMEIRLSLLTVKFVIIVSVNGPKEGSKLESLEHVALHADISIVTSTSFRQKYIISEAECRVQDFFKHTELCVALNLDKCRITSCLAGWETGAESMQLNNIILVPKLSCTFTAVSTDMQGSYTEDNRQKDIVLNKQSSSMDVTIEKQAEITISSRLLCVYLLAKERLLGAIPNKIIKETKQIAKEKLEKIKSKSIEFLKGASDFQAEKVGNALVDAFPTAVLNATPIMVSGFHFPVYTISSKTKVELSFKNHPLLVSLTSSQNMWPLFIVGCNDIRCIYENVPEADPNVPHQTLALTALLYAKSYNEALKSYDALLCSTPIALSYKLQSRSLASTVAANEAPVDTLSMHSTYKTISAEISISFSVQSELLVLLTPTALLAMMHFIGTFSMPASKSLKANNAQKNTNLILERQFGEDETTDQSLISSISAASPQSAESEGQQVIEFYPSGIVQVVKVYSGSSECSAHSALGGALVFYVSLSKVEDASMWVELLSEGVIKTIQLPLCILLFHEQYNIDESWGFVFINQSSRVEVHCLSTCILLNYTTRDYSFIAEAPMSSSIRSTDQLNSSTETMSTMLSSMPSTHSTTVCTSVECNGHDRPQLSGTLGKSSYVSVPTTVVSLQISYKNNSPLELLYYLHHPATNPLETFITEKGYEYLKFVVFTVHLFGRPTQVIQLVPTHFITNGMPCIANLKLSYMRARDSNSEPETGEQTAALAPVEIFTLNTSLKDKIQLASLSVELQYGVESYKYILKSTYSLTYNEDSMPAQPVALDLVPARQDSTEVYHCNVSIKKQTMKKTTRVDISLLKGLYAPSAVEINIYATALLQNNTAPELSFCIFRLDSKYDKRTQITSLVKYEEASIIWGKYSDSIKLSVSVLPIMQSGSPIQYHKSDSFRLSTVAGYRLHRMHTKTERKKVTLFVCSISKQLKGSPSMIYTLQAAMKVNNWMPRPINVLITPWDHKDKTAQKVVCANSNASVSVFELPGIKERLVDYAIRFPEDQKDLLKRLKIGYSKELLHIDSSLAVVEVHCTEYKLDITVRPPTTIDDVQLKVYNSLNLDLYCSYKHSSQRTKYTVASKSTATLYFLLSDLDFYHQKSNGVFSQIFCIKMAPLSTDVEFYDPRSKKKCHAKLLIGEGAIHCKIFSDNETLPEPAIGHYDVNQRVLINANLETKKIRVLLVGPDDSDFSRRREYVSLSTAFVDIVCLVSAQYYLVSAQVGQVSLENILGLTNQPRILHLKPVKPTKGPYQKRSAQKLSLIKNPETPAIMAMASLSTNLSILDVDRFKIKMGKLNIHIDQSTIDVILRFLRINALLSISFQIESTECQSLQAEIHYLLSHMSREDSRYYALLRKLCNSVFNATTQAEACENSKTASRVVCIRELEIAAVRISATISITNFPLQLSPVISILNQVGIISFSIEDARIRMGAFRLKNRLLTFQELTRHLCRSYIKAISMNAGNLLVATPILGNLSSLATHFTESFGAPKNEGVTRIENFVSHNTAGVMSVARALLESTGKLLDAASMDGKYSAQRAIVLYESQKSLKTAWKNAGNEFWRELKSALAGLISKPRKGLAAKGVKGFFRGLGQGLVGSITKSLGSINDAILHVIVGINGSALRICRPVMDQGRSRTFIGPLVEQEIRNQKMSEESAVSRESTESDSGDQEPINTYTE</sequence>
<dbReference type="GeneID" id="5700841"/>
<evidence type="ECO:0000256" key="1">
    <source>
        <dbReference type="ARBA" id="ARBA00006545"/>
    </source>
</evidence>
<dbReference type="HOGENOM" id="CLU_225269_0_0_1"/>
<dbReference type="VEuPathDB" id="GiardiaDB:GL50803_87358"/>
<feature type="region of interest" description="Disordered" evidence="2">
    <location>
        <begin position="3245"/>
        <end position="3274"/>
    </location>
</feature>
<evidence type="ECO:0000313" key="4">
    <source>
        <dbReference type="Proteomes" id="UP000001548"/>
    </source>
</evidence>
<dbReference type="OMA" id="INWSFHE"/>
<comment type="caution">
    <text evidence="3">The sequence shown here is derived from an EMBL/GenBank/DDBJ whole genome shotgun (WGS) entry which is preliminary data.</text>
</comment>
<proteinExistence type="inferred from homology"/>
<evidence type="ECO:0000256" key="2">
    <source>
        <dbReference type="SAM" id="MobiDB-lite"/>
    </source>
</evidence>
<comment type="similarity">
    <text evidence="1">Belongs to the VPS13 family.</text>
</comment>
<dbReference type="PANTHER" id="PTHR16166:SF93">
    <property type="entry name" value="INTERMEMBRANE LIPID TRANSFER PROTEIN VPS13"/>
    <property type="match status" value="1"/>
</dbReference>
<organism evidence="3 4">
    <name type="scientific">Giardia intestinalis (strain ATCC 50803 / WB clone C6)</name>
    <name type="common">Giardia lamblia</name>
    <dbReference type="NCBI Taxonomy" id="184922"/>
    <lineage>
        <taxon>Eukaryota</taxon>
        <taxon>Metamonada</taxon>
        <taxon>Diplomonadida</taxon>
        <taxon>Hexamitidae</taxon>
        <taxon>Giardiinae</taxon>
        <taxon>Giardia</taxon>
    </lineage>
</organism>